<gene>
    <name evidence="7" type="ORF">JCM21142_93829</name>
</gene>
<reference evidence="7 8" key="1">
    <citation type="journal article" date="2014" name="Genome Announc.">
        <title>Draft Genome Sequence of Cytophaga fermentans JCM 21142T, a Facultative Anaerobe Isolated from Marine Mud.</title>
        <authorList>
            <person name="Starns D."/>
            <person name="Oshima K."/>
            <person name="Suda W."/>
            <person name="Iino T."/>
            <person name="Yuki M."/>
            <person name="Inoue J."/>
            <person name="Kitamura K."/>
            <person name="Iida T."/>
            <person name="Darby A."/>
            <person name="Hattori M."/>
            <person name="Ohkuma M."/>
        </authorList>
    </citation>
    <scope>NUCLEOTIDE SEQUENCE [LARGE SCALE GENOMIC DNA]</scope>
    <source>
        <strain evidence="7 8">JCM 21142</strain>
    </source>
</reference>
<sequence length="92" mass="10491">MKKSFWILMVLAVLVVVFSVQNADPVHIRVLTWQGDISLAILLITTFILGALVGALYYGLTMRQKKNSKKDNIARDIPFEKEKKQEEIEADE</sequence>
<dbReference type="PANTHER" id="PTHR41335">
    <property type="entry name" value="MEMBRANE PROTEIN-RELATED"/>
    <property type="match status" value="1"/>
</dbReference>
<evidence type="ECO:0000313" key="8">
    <source>
        <dbReference type="Proteomes" id="UP000019402"/>
    </source>
</evidence>
<keyword evidence="8" id="KW-1185">Reference proteome</keyword>
<dbReference type="EMBL" id="BAMD01000068">
    <property type="protein sequence ID" value="GAF05105.1"/>
    <property type="molecule type" value="Genomic_DNA"/>
</dbReference>
<evidence type="ECO:0000256" key="2">
    <source>
        <dbReference type="ARBA" id="ARBA00022692"/>
    </source>
</evidence>
<dbReference type="PANTHER" id="PTHR41335:SF1">
    <property type="entry name" value="MEMBRANE PROTEIN"/>
    <property type="match status" value="1"/>
</dbReference>
<name>W7Y2R5_9BACT</name>
<comment type="caution">
    <text evidence="7">The sequence shown here is derived from an EMBL/GenBank/DDBJ whole genome shotgun (WGS) entry which is preliminary data.</text>
</comment>
<evidence type="ECO:0000259" key="6">
    <source>
        <dbReference type="Pfam" id="PF06305"/>
    </source>
</evidence>
<dbReference type="InterPro" id="IPR010445">
    <property type="entry name" value="LapA_dom"/>
</dbReference>
<accession>W7Y2R5</accession>
<dbReference type="eggNOG" id="ENOG502ZK0F">
    <property type="taxonomic scope" value="Bacteria"/>
</dbReference>
<dbReference type="Proteomes" id="UP000019402">
    <property type="component" value="Unassembled WGS sequence"/>
</dbReference>
<keyword evidence="4 5" id="KW-0472">Membrane</keyword>
<evidence type="ECO:0000313" key="7">
    <source>
        <dbReference type="EMBL" id="GAF05105.1"/>
    </source>
</evidence>
<organism evidence="7 8">
    <name type="scientific">Saccharicrinis fermentans DSM 9555 = JCM 21142</name>
    <dbReference type="NCBI Taxonomy" id="869213"/>
    <lineage>
        <taxon>Bacteria</taxon>
        <taxon>Pseudomonadati</taxon>
        <taxon>Bacteroidota</taxon>
        <taxon>Bacteroidia</taxon>
        <taxon>Marinilabiliales</taxon>
        <taxon>Marinilabiliaceae</taxon>
        <taxon>Saccharicrinis</taxon>
    </lineage>
</organism>
<keyword evidence="3 5" id="KW-1133">Transmembrane helix</keyword>
<dbReference type="AlphaFoldDB" id="W7Y2R5"/>
<feature type="domain" description="Lipopolysaccharide assembly protein A" evidence="6">
    <location>
        <begin position="21"/>
        <end position="68"/>
    </location>
</feature>
<dbReference type="GO" id="GO:0005886">
    <property type="term" value="C:plasma membrane"/>
    <property type="evidence" value="ECO:0007669"/>
    <property type="project" value="InterPro"/>
</dbReference>
<dbReference type="RefSeq" id="WP_044214067.1">
    <property type="nucleotide sequence ID" value="NZ_BAMD01000068.1"/>
</dbReference>
<keyword evidence="1" id="KW-1003">Cell membrane</keyword>
<keyword evidence="2 5" id="KW-0812">Transmembrane</keyword>
<evidence type="ECO:0000256" key="3">
    <source>
        <dbReference type="ARBA" id="ARBA00022989"/>
    </source>
</evidence>
<feature type="transmembrane region" description="Helical" evidence="5">
    <location>
        <begin position="39"/>
        <end position="60"/>
    </location>
</feature>
<protein>
    <submittedName>
        <fullName evidence="7">Putative integral membrane protein</fullName>
    </submittedName>
</protein>
<evidence type="ECO:0000256" key="1">
    <source>
        <dbReference type="ARBA" id="ARBA00022475"/>
    </source>
</evidence>
<evidence type="ECO:0000256" key="4">
    <source>
        <dbReference type="ARBA" id="ARBA00023136"/>
    </source>
</evidence>
<evidence type="ECO:0000256" key="5">
    <source>
        <dbReference type="SAM" id="Phobius"/>
    </source>
</evidence>
<dbReference type="STRING" id="869213.GCA_000517085_02580"/>
<proteinExistence type="predicted"/>
<dbReference type="Pfam" id="PF06305">
    <property type="entry name" value="LapA_dom"/>
    <property type="match status" value="1"/>
</dbReference>